<organism evidence="7 8">
    <name type="scientific">Exophiala bonariae</name>
    <dbReference type="NCBI Taxonomy" id="1690606"/>
    <lineage>
        <taxon>Eukaryota</taxon>
        <taxon>Fungi</taxon>
        <taxon>Dikarya</taxon>
        <taxon>Ascomycota</taxon>
        <taxon>Pezizomycotina</taxon>
        <taxon>Eurotiomycetes</taxon>
        <taxon>Chaetothyriomycetidae</taxon>
        <taxon>Chaetothyriales</taxon>
        <taxon>Herpotrichiellaceae</taxon>
        <taxon>Exophiala</taxon>
    </lineage>
</organism>
<dbReference type="AlphaFoldDB" id="A0AAV9MRG6"/>
<feature type="region of interest" description="Disordered" evidence="5">
    <location>
        <begin position="141"/>
        <end position="179"/>
    </location>
</feature>
<dbReference type="CDD" id="cd12148">
    <property type="entry name" value="fungal_TF_MHR"/>
    <property type="match status" value="1"/>
</dbReference>
<dbReference type="PANTHER" id="PTHR46910">
    <property type="entry name" value="TRANSCRIPTION FACTOR PDR1"/>
    <property type="match status" value="1"/>
</dbReference>
<evidence type="ECO:0000256" key="5">
    <source>
        <dbReference type="SAM" id="MobiDB-lite"/>
    </source>
</evidence>
<evidence type="ECO:0000313" key="7">
    <source>
        <dbReference type="EMBL" id="KAK5043476.1"/>
    </source>
</evidence>
<dbReference type="EMBL" id="JAVRRD010000062">
    <property type="protein sequence ID" value="KAK5043476.1"/>
    <property type="molecule type" value="Genomic_DNA"/>
</dbReference>
<dbReference type="Proteomes" id="UP001358417">
    <property type="component" value="Unassembled WGS sequence"/>
</dbReference>
<keyword evidence="3" id="KW-0804">Transcription</keyword>
<evidence type="ECO:0000259" key="6">
    <source>
        <dbReference type="PROSITE" id="PS50048"/>
    </source>
</evidence>
<evidence type="ECO:0000256" key="1">
    <source>
        <dbReference type="ARBA" id="ARBA00023015"/>
    </source>
</evidence>
<evidence type="ECO:0000256" key="4">
    <source>
        <dbReference type="ARBA" id="ARBA00023242"/>
    </source>
</evidence>
<dbReference type="Pfam" id="PF00172">
    <property type="entry name" value="Zn_clus"/>
    <property type="match status" value="1"/>
</dbReference>
<evidence type="ECO:0000256" key="3">
    <source>
        <dbReference type="ARBA" id="ARBA00023163"/>
    </source>
</evidence>
<dbReference type="InterPro" id="IPR036864">
    <property type="entry name" value="Zn2-C6_fun-type_DNA-bd_sf"/>
</dbReference>
<dbReference type="SMART" id="SM00066">
    <property type="entry name" value="GAL4"/>
    <property type="match status" value="1"/>
</dbReference>
<dbReference type="GO" id="GO:0003677">
    <property type="term" value="F:DNA binding"/>
    <property type="evidence" value="ECO:0007669"/>
    <property type="project" value="UniProtKB-KW"/>
</dbReference>
<keyword evidence="1" id="KW-0805">Transcription regulation</keyword>
<proteinExistence type="predicted"/>
<feature type="region of interest" description="Disordered" evidence="5">
    <location>
        <begin position="1"/>
        <end position="26"/>
    </location>
</feature>
<dbReference type="CDD" id="cd00067">
    <property type="entry name" value="GAL4"/>
    <property type="match status" value="1"/>
</dbReference>
<accession>A0AAV9MRG6</accession>
<dbReference type="InterPro" id="IPR001138">
    <property type="entry name" value="Zn2Cys6_DnaBD"/>
</dbReference>
<dbReference type="RefSeq" id="XP_064699865.1">
    <property type="nucleotide sequence ID" value="XM_064855472.1"/>
</dbReference>
<dbReference type="GeneID" id="89980094"/>
<dbReference type="GO" id="GO:0000981">
    <property type="term" value="F:DNA-binding transcription factor activity, RNA polymerase II-specific"/>
    <property type="evidence" value="ECO:0007669"/>
    <property type="project" value="InterPro"/>
</dbReference>
<sequence length="664" mass="74005">MSIASTTSQRPNPPKRLAANDGDASVAFPPKKRERYARVACDTCKARKVKCSGNVPCGRCSELQVNCVYTNYISRKEGKYEILYPRKLFFIVLQFAFKSNIPHRDGSAQTEEQKLEISIETMQQSLNSISSQISMLFDYVKTPSDRPRDPSTQSIQGDGGYRNTRRPSGSKDDFIQRQSARSQTSHCHILNVVSSNLEAKGVIAKPTHNFAIEVSELPNNSAVPLGELTRVARTILAIGYEGAQQLLQTFVVEVYYMYPCVYLDSLKAKIDTLFGRVVATTNIAVSDTEAVKVDLIDIDIIKAVLGIALSCQEQDKTPLGNDLHSHILWSTENLMRGDAAEVEDIMMASLMAIYFIQHSQTIKAWRLAGFAARSCLEYGLHKDSVLANPELKRVDDKFLSLTGPHPFLAAMVKMSRITSDVISLVDAPLQESQDFDGQADYLAFCAERIVECIVEVDQMSDTALSVPKYQRPMKALCQIRANHIRMLTHIKRFSASQFSKPGPPPTGLLASIAKDSVTIIDDIFKTCEIPRLCRAGFDEFLIEILSCVLLVVSHNPIEYWLSFKEIFHTAMELLRHTSQGVRDMDKEARNMLDIVHKITEQLRSSLGKTSAVGGGIINSTEGGDIQQDLCELEISSLDYSMFPESFPESFPSIEGIGLWDSEIR</sequence>
<dbReference type="SUPFAM" id="SSF57701">
    <property type="entry name" value="Zn2/Cys6 DNA-binding domain"/>
    <property type="match status" value="1"/>
</dbReference>
<dbReference type="InterPro" id="IPR050987">
    <property type="entry name" value="AtrR-like"/>
</dbReference>
<keyword evidence="8" id="KW-1185">Reference proteome</keyword>
<dbReference type="PANTHER" id="PTHR46910:SF13">
    <property type="entry name" value="SPECIFIC TRANSCRIPTION FACTOR, PUTATIVE (AFU_ORTHOLOGUE AFUA_4G06190)-RELATED"/>
    <property type="match status" value="1"/>
</dbReference>
<keyword evidence="4" id="KW-0539">Nucleus</keyword>
<name>A0AAV9MRG6_9EURO</name>
<reference evidence="7 8" key="1">
    <citation type="submission" date="2023-08" db="EMBL/GenBank/DDBJ databases">
        <title>Black Yeasts Isolated from many extreme environments.</title>
        <authorList>
            <person name="Coleine C."/>
            <person name="Stajich J.E."/>
            <person name="Selbmann L."/>
        </authorList>
    </citation>
    <scope>NUCLEOTIDE SEQUENCE [LARGE SCALE GENOMIC DNA]</scope>
    <source>
        <strain evidence="7 8">CCFEE 5792</strain>
    </source>
</reference>
<feature type="compositionally biased region" description="Polar residues" evidence="5">
    <location>
        <begin position="1"/>
        <end position="10"/>
    </location>
</feature>
<dbReference type="PROSITE" id="PS50048">
    <property type="entry name" value="ZN2_CY6_FUNGAL_2"/>
    <property type="match status" value="1"/>
</dbReference>
<dbReference type="PROSITE" id="PS00463">
    <property type="entry name" value="ZN2_CY6_FUNGAL_1"/>
    <property type="match status" value="1"/>
</dbReference>
<evidence type="ECO:0000313" key="8">
    <source>
        <dbReference type="Proteomes" id="UP001358417"/>
    </source>
</evidence>
<comment type="caution">
    <text evidence="7">The sequence shown here is derived from an EMBL/GenBank/DDBJ whole genome shotgun (WGS) entry which is preliminary data.</text>
</comment>
<protein>
    <recommendedName>
        <fullName evidence="6">Zn(2)-C6 fungal-type domain-containing protein</fullName>
    </recommendedName>
</protein>
<dbReference type="GO" id="GO:0008270">
    <property type="term" value="F:zinc ion binding"/>
    <property type="evidence" value="ECO:0007669"/>
    <property type="project" value="InterPro"/>
</dbReference>
<keyword evidence="2" id="KW-0238">DNA-binding</keyword>
<gene>
    <name evidence="7" type="ORF">LTR84_011945</name>
</gene>
<evidence type="ECO:0000256" key="2">
    <source>
        <dbReference type="ARBA" id="ARBA00023125"/>
    </source>
</evidence>
<feature type="domain" description="Zn(2)-C6 fungal-type" evidence="6">
    <location>
        <begin position="40"/>
        <end position="69"/>
    </location>
</feature>
<dbReference type="Gene3D" id="4.10.240.10">
    <property type="entry name" value="Zn(2)-C6 fungal-type DNA-binding domain"/>
    <property type="match status" value="1"/>
</dbReference>